<gene>
    <name evidence="2" type="ORF">C8D85_1081</name>
</gene>
<dbReference type="OrthoDB" id="6104893at2"/>
<organism evidence="2 3">
    <name type="scientific">Marinomonas communis</name>
    <dbReference type="NCBI Taxonomy" id="28254"/>
    <lineage>
        <taxon>Bacteria</taxon>
        <taxon>Pseudomonadati</taxon>
        <taxon>Pseudomonadota</taxon>
        <taxon>Gammaproteobacteria</taxon>
        <taxon>Oceanospirillales</taxon>
        <taxon>Oceanospirillaceae</taxon>
        <taxon>Marinomonas</taxon>
    </lineage>
</organism>
<name>A0A4R6XEL8_9GAMM</name>
<evidence type="ECO:0000313" key="3">
    <source>
        <dbReference type="Proteomes" id="UP000295729"/>
    </source>
</evidence>
<evidence type="ECO:0000313" key="2">
    <source>
        <dbReference type="EMBL" id="TDR15707.1"/>
    </source>
</evidence>
<dbReference type="AlphaFoldDB" id="A0A4R6XEL8"/>
<dbReference type="RefSeq" id="WP_133560328.1">
    <property type="nucleotide sequence ID" value="NZ_SNZA01000001.1"/>
</dbReference>
<dbReference type="EMBL" id="SNZA01000001">
    <property type="protein sequence ID" value="TDR15707.1"/>
    <property type="molecule type" value="Genomic_DNA"/>
</dbReference>
<dbReference type="Proteomes" id="UP000295729">
    <property type="component" value="Unassembled WGS sequence"/>
</dbReference>
<evidence type="ECO:0008006" key="4">
    <source>
        <dbReference type="Google" id="ProtNLM"/>
    </source>
</evidence>
<reference evidence="2 3" key="1">
    <citation type="submission" date="2019-03" db="EMBL/GenBank/DDBJ databases">
        <title>Genomic Encyclopedia of Type Strains, Phase IV (KMG-IV): sequencing the most valuable type-strain genomes for metagenomic binning, comparative biology and taxonomic classification.</title>
        <authorList>
            <person name="Goeker M."/>
        </authorList>
    </citation>
    <scope>NUCLEOTIDE SEQUENCE [LARGE SCALE GENOMIC DNA]</scope>
    <source>
        <strain evidence="2 3">DSM 5604</strain>
    </source>
</reference>
<keyword evidence="3" id="KW-1185">Reference proteome</keyword>
<evidence type="ECO:0000256" key="1">
    <source>
        <dbReference type="SAM" id="Phobius"/>
    </source>
</evidence>
<keyword evidence="1" id="KW-0812">Transmembrane</keyword>
<accession>A0A4R6XEL8</accession>
<feature type="transmembrane region" description="Helical" evidence="1">
    <location>
        <begin position="9"/>
        <end position="28"/>
    </location>
</feature>
<keyword evidence="1" id="KW-0472">Membrane</keyword>
<comment type="caution">
    <text evidence="2">The sequence shown here is derived from an EMBL/GenBank/DDBJ whole genome shotgun (WGS) entry which is preliminary data.</text>
</comment>
<keyword evidence="1" id="KW-1133">Transmembrane helix</keyword>
<sequence>MVRQRLNGYLLLEVLLVIAILTGLFALLTPSIQQVQKTTETRRQMLALMLLEQNITDQLTSQLSQVGDFGCSTSKLEIEVGTSDQIPPRLKGYDLDRDADWLYGSYVGACSTFGTLKSGLVELPAVCSSIDVGDQLQASDCHSTQKVPIVSTSNDKVIALWPEPISEGELHVYSQEPFYWFVKPGKVGENAFWRRSAMQGNALELTPGVKHLRFYSLLDHNDDGFADELLNQPHKVTSDKFLGLLVEYHFRLPNCEARQSIFAYRTLRGDSWQYDNICSGIGKLVVAKNNE</sequence>
<protein>
    <recommendedName>
        <fullName evidence="4">MSHA biogenesis protein MshO</fullName>
    </recommendedName>
</protein>
<proteinExistence type="predicted"/>